<feature type="region of interest" description="Disordered" evidence="6">
    <location>
        <begin position="162"/>
        <end position="181"/>
    </location>
</feature>
<proteinExistence type="inferred from homology"/>
<evidence type="ECO:0000256" key="5">
    <source>
        <dbReference type="ARBA" id="ARBA00022729"/>
    </source>
</evidence>
<evidence type="ECO:0000256" key="7">
    <source>
        <dbReference type="SAM" id="SignalP"/>
    </source>
</evidence>
<reference evidence="8 9" key="1">
    <citation type="submission" date="2023-12" db="EMBL/GenBank/DDBJ databases">
        <title>A high-quality genome assembly for Dillenia turbinata (Dilleniales).</title>
        <authorList>
            <person name="Chanderbali A."/>
        </authorList>
    </citation>
    <scope>NUCLEOTIDE SEQUENCE [LARGE SCALE GENOMIC DNA]</scope>
    <source>
        <strain evidence="8">LSX21</strain>
        <tissue evidence="8">Leaf</tissue>
    </source>
</reference>
<dbReference type="EMBL" id="JBAMMX010000012">
    <property type="protein sequence ID" value="KAK6929643.1"/>
    <property type="molecule type" value="Genomic_DNA"/>
</dbReference>
<feature type="chain" id="PRO_5042951116" evidence="7">
    <location>
        <begin position="24"/>
        <end position="181"/>
    </location>
</feature>
<feature type="compositionally biased region" description="Basic and acidic residues" evidence="6">
    <location>
        <begin position="162"/>
        <end position="172"/>
    </location>
</feature>
<feature type="signal peptide" evidence="7">
    <location>
        <begin position="1"/>
        <end position="23"/>
    </location>
</feature>
<evidence type="ECO:0000256" key="1">
    <source>
        <dbReference type="ARBA" id="ARBA00004613"/>
    </source>
</evidence>
<dbReference type="GO" id="GO:0060320">
    <property type="term" value="P:rejection of self pollen"/>
    <property type="evidence" value="ECO:0007669"/>
    <property type="project" value="UniProtKB-KW"/>
</dbReference>
<dbReference type="Pfam" id="PF05938">
    <property type="entry name" value="Self-incomp_S1"/>
    <property type="match status" value="1"/>
</dbReference>
<dbReference type="Proteomes" id="UP001370490">
    <property type="component" value="Unassembled WGS sequence"/>
</dbReference>
<accession>A0AAN8ZDG1</accession>
<keyword evidence="5 7" id="KW-0732">Signal</keyword>
<evidence type="ECO:0000313" key="9">
    <source>
        <dbReference type="Proteomes" id="UP001370490"/>
    </source>
</evidence>
<protein>
    <submittedName>
        <fullName evidence="8">Plant self-incompatibility S1</fullName>
    </submittedName>
</protein>
<sequence>MTPFTKCALIILLTLTMCKLAQSYELYVMNMLAENMMANCWSKDRDIGLKNIPDGQAYNWDFALKNSEYWDCSIEWSQVSAQFPAFRPGDDRKVWCTAQDCIFYARRRGNMRRSSSGHVETDESERRKRCLTSLYYCLKFFYLVLQPFPIFLNSPKFLTRERKKENTKEKKNTPSIEESLL</sequence>
<evidence type="ECO:0000313" key="8">
    <source>
        <dbReference type="EMBL" id="KAK6929643.1"/>
    </source>
</evidence>
<evidence type="ECO:0000256" key="6">
    <source>
        <dbReference type="SAM" id="MobiDB-lite"/>
    </source>
</evidence>
<name>A0AAN8ZDG1_9MAGN</name>
<comment type="similarity">
    <text evidence="2">Belongs to the plant self-incompatibility (S1) protein family.</text>
</comment>
<evidence type="ECO:0000256" key="4">
    <source>
        <dbReference type="ARBA" id="ARBA00022525"/>
    </source>
</evidence>
<dbReference type="GO" id="GO:0005576">
    <property type="term" value="C:extracellular region"/>
    <property type="evidence" value="ECO:0007669"/>
    <property type="project" value="UniProtKB-SubCell"/>
</dbReference>
<evidence type="ECO:0000256" key="2">
    <source>
        <dbReference type="ARBA" id="ARBA00005581"/>
    </source>
</evidence>
<keyword evidence="4" id="KW-0964">Secreted</keyword>
<gene>
    <name evidence="8" type="ORF">RJ641_003737</name>
</gene>
<dbReference type="InterPro" id="IPR010264">
    <property type="entry name" value="Self-incomp_S1"/>
</dbReference>
<comment type="subcellular location">
    <subcellularLocation>
        <location evidence="1">Secreted</location>
    </subcellularLocation>
</comment>
<keyword evidence="9" id="KW-1185">Reference proteome</keyword>
<organism evidence="8 9">
    <name type="scientific">Dillenia turbinata</name>
    <dbReference type="NCBI Taxonomy" id="194707"/>
    <lineage>
        <taxon>Eukaryota</taxon>
        <taxon>Viridiplantae</taxon>
        <taxon>Streptophyta</taxon>
        <taxon>Embryophyta</taxon>
        <taxon>Tracheophyta</taxon>
        <taxon>Spermatophyta</taxon>
        <taxon>Magnoliopsida</taxon>
        <taxon>eudicotyledons</taxon>
        <taxon>Gunneridae</taxon>
        <taxon>Pentapetalae</taxon>
        <taxon>Dilleniales</taxon>
        <taxon>Dilleniaceae</taxon>
        <taxon>Dillenia</taxon>
    </lineage>
</organism>
<dbReference type="AlphaFoldDB" id="A0AAN8ZDG1"/>
<comment type="caution">
    <text evidence="8">The sequence shown here is derived from an EMBL/GenBank/DDBJ whole genome shotgun (WGS) entry which is preliminary data.</text>
</comment>
<keyword evidence="3" id="KW-0713">Self-incompatibility</keyword>
<evidence type="ECO:0000256" key="3">
    <source>
        <dbReference type="ARBA" id="ARBA00022471"/>
    </source>
</evidence>